<proteinExistence type="predicted"/>
<dbReference type="InterPro" id="IPR001753">
    <property type="entry name" value="Enoyl-CoA_hydra/iso"/>
</dbReference>
<evidence type="ECO:0000313" key="2">
    <source>
        <dbReference type="Proteomes" id="UP001371224"/>
    </source>
</evidence>
<dbReference type="SUPFAM" id="SSF52096">
    <property type="entry name" value="ClpP/crotonase"/>
    <property type="match status" value="1"/>
</dbReference>
<dbReference type="PANTHER" id="PTHR11941">
    <property type="entry name" value="ENOYL-COA HYDRATASE-RELATED"/>
    <property type="match status" value="1"/>
</dbReference>
<dbReference type="CDD" id="cd06558">
    <property type="entry name" value="crotonase-like"/>
    <property type="match status" value="1"/>
</dbReference>
<reference evidence="1 2" key="1">
    <citation type="submission" date="2024-02" db="EMBL/GenBank/DDBJ databases">
        <authorList>
            <person name="Saticioglu I.B."/>
        </authorList>
    </citation>
    <scope>NUCLEOTIDE SEQUENCE [LARGE SCALE GENOMIC DNA]</scope>
    <source>
        <strain evidence="1 2">Mu-80</strain>
    </source>
</reference>
<keyword evidence="2" id="KW-1185">Reference proteome</keyword>
<dbReference type="Pfam" id="PF00378">
    <property type="entry name" value="ECH_1"/>
    <property type="match status" value="1"/>
</dbReference>
<dbReference type="EMBL" id="JBBDGM010000005">
    <property type="protein sequence ID" value="MEJ1088213.1"/>
    <property type="molecule type" value="Genomic_DNA"/>
</dbReference>
<gene>
    <name evidence="1" type="ORF">WDU99_07780</name>
</gene>
<name>A0ABU8LA90_9MICO</name>
<comment type="caution">
    <text evidence="1">The sequence shown here is derived from an EMBL/GenBank/DDBJ whole genome shotgun (WGS) entry which is preliminary data.</text>
</comment>
<evidence type="ECO:0000313" key="1">
    <source>
        <dbReference type="EMBL" id="MEJ1088213.1"/>
    </source>
</evidence>
<dbReference type="PANTHER" id="PTHR11941:SF54">
    <property type="entry name" value="ENOYL-COA HYDRATASE, MITOCHONDRIAL"/>
    <property type="match status" value="1"/>
</dbReference>
<dbReference type="InterPro" id="IPR029045">
    <property type="entry name" value="ClpP/crotonase-like_dom_sf"/>
</dbReference>
<sequence length="272" mass="27981">MSDPILFTVDDGIARITLNRPASLNAFDAELAVAWRDATAEAVGRDDVRAILLGGAGRSFCAGGDVIAMANTMGRGADITSLAQVINEGILSLTRSAIPVVAAAHGTTAGGGLGILMCSDYAVVGASSKIGSLYANIGLTPDLSVTAQLARAIGERRALQLVLQDRLLTAAEAVEWGLVAEAVAGPSTGSVADAEAEADAVRERAEQVARFWLAGAAGAYGQAKRLIRSRPSRSFAEQLAEEARTIGDAFDTPDAKARVAGFAAASRKKSAR</sequence>
<dbReference type="RefSeq" id="WP_337331879.1">
    <property type="nucleotide sequence ID" value="NZ_JBBDGM010000005.1"/>
</dbReference>
<organism evidence="1 2">
    <name type="scientific">Microbacterium bandirmense</name>
    <dbReference type="NCBI Taxonomy" id="3122050"/>
    <lineage>
        <taxon>Bacteria</taxon>
        <taxon>Bacillati</taxon>
        <taxon>Actinomycetota</taxon>
        <taxon>Actinomycetes</taxon>
        <taxon>Micrococcales</taxon>
        <taxon>Microbacteriaceae</taxon>
        <taxon>Microbacterium</taxon>
    </lineage>
</organism>
<dbReference type="Gene3D" id="3.90.226.10">
    <property type="entry name" value="2-enoyl-CoA Hydratase, Chain A, domain 1"/>
    <property type="match status" value="1"/>
</dbReference>
<accession>A0ABU8LA90</accession>
<protein>
    <submittedName>
        <fullName evidence="1">Enoyl-CoA hydratase/isomerase family protein</fullName>
    </submittedName>
</protein>
<dbReference type="Proteomes" id="UP001371224">
    <property type="component" value="Unassembled WGS sequence"/>
</dbReference>